<proteinExistence type="inferred from homology"/>
<dbReference type="Pfam" id="PF00300">
    <property type="entry name" value="His_Phos_1"/>
    <property type="match status" value="1"/>
</dbReference>
<dbReference type="InterPro" id="IPR029033">
    <property type="entry name" value="His_PPase_superfam"/>
</dbReference>
<organism evidence="6 7">
    <name type="scientific">Actinomadura luteofluorescens</name>
    <dbReference type="NCBI Taxonomy" id="46163"/>
    <lineage>
        <taxon>Bacteria</taxon>
        <taxon>Bacillati</taxon>
        <taxon>Actinomycetota</taxon>
        <taxon>Actinomycetes</taxon>
        <taxon>Streptosporangiales</taxon>
        <taxon>Thermomonosporaceae</taxon>
        <taxon>Actinomadura</taxon>
    </lineage>
</organism>
<evidence type="ECO:0000256" key="1">
    <source>
        <dbReference type="ARBA" id="ARBA00006717"/>
    </source>
</evidence>
<comment type="similarity">
    <text evidence="1">Belongs to the phosphoglycerate mutase family. BPG-dependent PGAM subfamily.</text>
</comment>
<dbReference type="PROSITE" id="PS00175">
    <property type="entry name" value="PG_MUTASE"/>
    <property type="match status" value="1"/>
</dbReference>
<evidence type="ECO:0000256" key="3">
    <source>
        <dbReference type="ARBA" id="ARBA00023152"/>
    </source>
</evidence>
<protein>
    <recommendedName>
        <fullName evidence="2">phosphoglycerate mutase (2,3-diphosphoglycerate-dependent)</fullName>
        <ecNumber evidence="2">5.4.2.11</ecNumber>
    </recommendedName>
</protein>
<name>A0A7Y9JK73_9ACTN</name>
<dbReference type="Gene3D" id="3.40.50.1240">
    <property type="entry name" value="Phosphoglycerate mutase-like"/>
    <property type="match status" value="1"/>
</dbReference>
<evidence type="ECO:0000313" key="6">
    <source>
        <dbReference type="EMBL" id="NYD51368.1"/>
    </source>
</evidence>
<gene>
    <name evidence="6" type="ORF">BJY14_007351</name>
</gene>
<dbReference type="AlphaFoldDB" id="A0A7Y9JK73"/>
<dbReference type="EMBL" id="JACCBA010000001">
    <property type="protein sequence ID" value="NYD51368.1"/>
    <property type="molecule type" value="Genomic_DNA"/>
</dbReference>
<dbReference type="GO" id="GO:0004619">
    <property type="term" value="F:phosphoglycerate mutase activity"/>
    <property type="evidence" value="ECO:0007669"/>
    <property type="project" value="UniProtKB-EC"/>
</dbReference>
<dbReference type="GO" id="GO:0006096">
    <property type="term" value="P:glycolytic process"/>
    <property type="evidence" value="ECO:0007669"/>
    <property type="project" value="UniProtKB-KW"/>
</dbReference>
<sequence length="238" mass="26424">MNALRWLTLTRHGESTGNLAFQAVLGTDAEEADISERDADIPLSDTGRAQAAGLGRWLEALPEDERPTTVITSPYLRALDTARIALAETSFPAPRIQVDERIRDREQGVLQGLTPRGVRNRFPEEAERLRHLGKFYHRPPGGESWADLALRLRSFYRDLQSGAPGGRALVVAHDAIIVMTRYLVEELTEQEIMRIEKEPIANASVTRWRHDGTGLAAVCYNDCAHLATAAVPPPTARR</sequence>
<evidence type="ECO:0000313" key="7">
    <source>
        <dbReference type="Proteomes" id="UP000529783"/>
    </source>
</evidence>
<dbReference type="Proteomes" id="UP000529783">
    <property type="component" value="Unassembled WGS sequence"/>
</dbReference>
<dbReference type="SUPFAM" id="SSF53254">
    <property type="entry name" value="Phosphoglycerate mutase-like"/>
    <property type="match status" value="1"/>
</dbReference>
<dbReference type="PANTHER" id="PTHR11931">
    <property type="entry name" value="PHOSPHOGLYCERATE MUTASE"/>
    <property type="match status" value="1"/>
</dbReference>
<accession>A0A7Y9JK73</accession>
<keyword evidence="7" id="KW-1185">Reference proteome</keyword>
<dbReference type="InterPro" id="IPR005952">
    <property type="entry name" value="Phosphogly_mut1"/>
</dbReference>
<dbReference type="CDD" id="cd07067">
    <property type="entry name" value="HP_PGM_like"/>
    <property type="match status" value="1"/>
</dbReference>
<evidence type="ECO:0000256" key="2">
    <source>
        <dbReference type="ARBA" id="ARBA00012028"/>
    </source>
</evidence>
<dbReference type="EC" id="5.4.2.11" evidence="2"/>
<evidence type="ECO:0000256" key="4">
    <source>
        <dbReference type="ARBA" id="ARBA00023235"/>
    </source>
</evidence>
<dbReference type="SMART" id="SM00855">
    <property type="entry name" value="PGAM"/>
    <property type="match status" value="1"/>
</dbReference>
<dbReference type="InterPro" id="IPR001345">
    <property type="entry name" value="PG/BPGM_mutase_AS"/>
</dbReference>
<dbReference type="InterPro" id="IPR013078">
    <property type="entry name" value="His_Pase_superF_clade-1"/>
</dbReference>
<evidence type="ECO:0000256" key="5">
    <source>
        <dbReference type="PIRSR" id="PIRSR613078-2"/>
    </source>
</evidence>
<reference evidence="6 7" key="1">
    <citation type="submission" date="2020-07" db="EMBL/GenBank/DDBJ databases">
        <title>Sequencing the genomes of 1000 actinobacteria strains.</title>
        <authorList>
            <person name="Klenk H.-P."/>
        </authorList>
    </citation>
    <scope>NUCLEOTIDE SEQUENCE [LARGE SCALE GENOMIC DNA]</scope>
    <source>
        <strain evidence="6 7">DSM 40398</strain>
    </source>
</reference>
<keyword evidence="4" id="KW-0413">Isomerase</keyword>
<keyword evidence="3" id="KW-0324">Glycolysis</keyword>
<feature type="binding site" evidence="5">
    <location>
        <begin position="11"/>
        <end position="18"/>
    </location>
    <ligand>
        <name>substrate</name>
    </ligand>
</feature>
<feature type="binding site" evidence="5">
    <location>
        <position position="77"/>
    </location>
    <ligand>
        <name>substrate</name>
    </ligand>
</feature>
<comment type="caution">
    <text evidence="6">The sequence shown here is derived from an EMBL/GenBank/DDBJ whole genome shotgun (WGS) entry which is preliminary data.</text>
</comment>